<sequence length="418" mass="47909">MPEHGCHHSENETARNALLQQVAALESEMEDTRAQIAQKQAFLLEQEHALCPLAKGGENPFFLGKICRGWRDFVWSSPVLWTNIHLRVTKKNRKAQTNLLRDWLSRTAGCPLTFCLASHLDARQYENSMKKVFTMLASVSTQWKDIEFFLPDSQVCFDAISTAEKSLPLLTAATVHFSSRERQFSLFSVASQLSTLCINDIRLDRVLAPWHQLMDFTSRHTQMQEVREFLQKAPNIIRCTLKCDAPTWDETIQVSGSVKLPFLHEVYLHGAITSDDELIRGLGYIPFTKELRLEFRSHRQRLYPLLTEKLLQRLYPPHADILLPNLRSFTYYGPSTLDEHMHLFRDMLVYRFRQCALRPAEVDSERATVSQIQSVAVKTVKTSSKLVISPDIQEELDCLVEESLELSLTSILAMPMGS</sequence>
<dbReference type="AlphaFoldDB" id="B0DDR1"/>
<gene>
    <name evidence="2" type="ORF">LACBIDRAFT_298974</name>
</gene>
<dbReference type="RefSeq" id="XP_001882067.1">
    <property type="nucleotide sequence ID" value="XM_001882032.1"/>
</dbReference>
<keyword evidence="1" id="KW-0175">Coiled coil</keyword>
<dbReference type="GeneID" id="6077795"/>
<dbReference type="Proteomes" id="UP000001194">
    <property type="component" value="Unassembled WGS sequence"/>
</dbReference>
<evidence type="ECO:0000313" key="2">
    <source>
        <dbReference type="EMBL" id="EDR07136.1"/>
    </source>
</evidence>
<evidence type="ECO:0000256" key="1">
    <source>
        <dbReference type="SAM" id="Coils"/>
    </source>
</evidence>
<dbReference type="EMBL" id="DS547105">
    <property type="protein sequence ID" value="EDR07136.1"/>
    <property type="molecule type" value="Genomic_DNA"/>
</dbReference>
<evidence type="ECO:0000313" key="3">
    <source>
        <dbReference type="Proteomes" id="UP000001194"/>
    </source>
</evidence>
<keyword evidence="3" id="KW-1185">Reference proteome</keyword>
<dbReference type="OrthoDB" id="2888153at2759"/>
<protein>
    <submittedName>
        <fullName evidence="2">Predicted protein</fullName>
    </submittedName>
</protein>
<reference evidence="2 3" key="1">
    <citation type="journal article" date="2008" name="Nature">
        <title>The genome of Laccaria bicolor provides insights into mycorrhizal symbiosis.</title>
        <authorList>
            <person name="Martin F."/>
            <person name="Aerts A."/>
            <person name="Ahren D."/>
            <person name="Brun A."/>
            <person name="Danchin E.G.J."/>
            <person name="Duchaussoy F."/>
            <person name="Gibon J."/>
            <person name="Kohler A."/>
            <person name="Lindquist E."/>
            <person name="Pereda V."/>
            <person name="Salamov A."/>
            <person name="Shapiro H.J."/>
            <person name="Wuyts J."/>
            <person name="Blaudez D."/>
            <person name="Buee M."/>
            <person name="Brokstein P."/>
            <person name="Canbaeck B."/>
            <person name="Cohen D."/>
            <person name="Courty P.E."/>
            <person name="Coutinho P.M."/>
            <person name="Delaruelle C."/>
            <person name="Detter J.C."/>
            <person name="Deveau A."/>
            <person name="DiFazio S."/>
            <person name="Duplessis S."/>
            <person name="Fraissinet-Tachet L."/>
            <person name="Lucic E."/>
            <person name="Frey-Klett P."/>
            <person name="Fourrey C."/>
            <person name="Feussner I."/>
            <person name="Gay G."/>
            <person name="Grimwood J."/>
            <person name="Hoegger P.J."/>
            <person name="Jain P."/>
            <person name="Kilaru S."/>
            <person name="Labbe J."/>
            <person name="Lin Y.C."/>
            <person name="Legue V."/>
            <person name="Le Tacon F."/>
            <person name="Marmeisse R."/>
            <person name="Melayah D."/>
            <person name="Montanini B."/>
            <person name="Muratet M."/>
            <person name="Nehls U."/>
            <person name="Niculita-Hirzel H."/>
            <person name="Oudot-Le Secq M.P."/>
            <person name="Peter M."/>
            <person name="Quesneville H."/>
            <person name="Rajashekar B."/>
            <person name="Reich M."/>
            <person name="Rouhier N."/>
            <person name="Schmutz J."/>
            <person name="Yin T."/>
            <person name="Chalot M."/>
            <person name="Henrissat B."/>
            <person name="Kuees U."/>
            <person name="Lucas S."/>
            <person name="Van de Peer Y."/>
            <person name="Podila G.K."/>
            <person name="Polle A."/>
            <person name="Pukkila P.J."/>
            <person name="Richardson P.M."/>
            <person name="Rouze P."/>
            <person name="Sanders I.R."/>
            <person name="Stajich J.E."/>
            <person name="Tunlid A."/>
            <person name="Tuskan G."/>
            <person name="Grigoriev I.V."/>
        </authorList>
    </citation>
    <scope>NUCLEOTIDE SEQUENCE [LARGE SCALE GENOMIC DNA]</scope>
    <source>
        <strain evidence="3">S238N-H82 / ATCC MYA-4686</strain>
    </source>
</reference>
<dbReference type="HOGENOM" id="CLU_018544_14_2_1"/>
<organism evidence="3">
    <name type="scientific">Laccaria bicolor (strain S238N-H82 / ATCC MYA-4686)</name>
    <name type="common">Bicoloured deceiver</name>
    <name type="synonym">Laccaria laccata var. bicolor</name>
    <dbReference type="NCBI Taxonomy" id="486041"/>
    <lineage>
        <taxon>Eukaryota</taxon>
        <taxon>Fungi</taxon>
        <taxon>Dikarya</taxon>
        <taxon>Basidiomycota</taxon>
        <taxon>Agaricomycotina</taxon>
        <taxon>Agaricomycetes</taxon>
        <taxon>Agaricomycetidae</taxon>
        <taxon>Agaricales</taxon>
        <taxon>Agaricineae</taxon>
        <taxon>Hydnangiaceae</taxon>
        <taxon>Laccaria</taxon>
    </lineage>
</organism>
<name>B0DDR1_LACBS</name>
<dbReference type="KEGG" id="lbc:LACBIDRAFT_298974"/>
<accession>B0DDR1</accession>
<feature type="coiled-coil region" evidence="1">
    <location>
        <begin position="15"/>
        <end position="42"/>
    </location>
</feature>
<proteinExistence type="predicted"/>
<dbReference type="InParanoid" id="B0DDR1"/>